<dbReference type="OrthoDB" id="9792407at2"/>
<evidence type="ECO:0008006" key="4">
    <source>
        <dbReference type="Google" id="ProtNLM"/>
    </source>
</evidence>
<dbReference type="GO" id="GO:0008237">
    <property type="term" value="F:metallopeptidase activity"/>
    <property type="evidence" value="ECO:0007669"/>
    <property type="project" value="InterPro"/>
</dbReference>
<comment type="caution">
    <text evidence="2">The sequence shown here is derived from an EMBL/GenBank/DDBJ whole genome shotgun (WGS) entry which is preliminary data.</text>
</comment>
<dbReference type="SUPFAM" id="SSF55486">
    <property type="entry name" value="Metalloproteases ('zincins'), catalytic domain"/>
    <property type="match status" value="1"/>
</dbReference>
<name>A0A5C5W920_9PLAN</name>
<organism evidence="2 3">
    <name type="scientific">Thalassoglobus neptunius</name>
    <dbReference type="NCBI Taxonomy" id="1938619"/>
    <lineage>
        <taxon>Bacteria</taxon>
        <taxon>Pseudomonadati</taxon>
        <taxon>Planctomycetota</taxon>
        <taxon>Planctomycetia</taxon>
        <taxon>Planctomycetales</taxon>
        <taxon>Planctomycetaceae</taxon>
        <taxon>Thalassoglobus</taxon>
    </lineage>
</organism>
<sequence length="300" mass="33530" precursor="true">MRCSLLIVGAAAVLLMCVGPNHAADESLTVSSPPAEMELDPFYGKYLSANGYPIVSSESVSDYALKEAGYLVNQMLAHRPDVKEAMIDGGSRLIIMAHDELTTDVPEHSHLKPKDFWDARARGLGGSRTDPVCSCGEENLLAFKGDPYSTECILIHEFAHNIHLRGLVEIDPTFDERLKQTYQQAMDAGLWKGKYASTNHAEYFAEGAQSWFGNNRENDHDHNHVNTREELIEYDPDLAALCEEVFGETELVYTKPATRLFGHLEGYDPETAPQFVWPDRLNDVKKKIRADAENRGKTSK</sequence>
<dbReference type="RefSeq" id="WP_146511634.1">
    <property type="nucleotide sequence ID" value="NZ_SIHI01000026.1"/>
</dbReference>
<feature type="chain" id="PRO_5022755392" description="Secreted protein" evidence="1">
    <location>
        <begin position="24"/>
        <end position="300"/>
    </location>
</feature>
<reference evidence="2 3" key="1">
    <citation type="submission" date="2019-02" db="EMBL/GenBank/DDBJ databases">
        <title>Deep-cultivation of Planctomycetes and their phenomic and genomic characterization uncovers novel biology.</title>
        <authorList>
            <person name="Wiegand S."/>
            <person name="Jogler M."/>
            <person name="Boedeker C."/>
            <person name="Pinto D."/>
            <person name="Vollmers J."/>
            <person name="Rivas-Marin E."/>
            <person name="Kohn T."/>
            <person name="Peeters S.H."/>
            <person name="Heuer A."/>
            <person name="Rast P."/>
            <person name="Oberbeckmann S."/>
            <person name="Bunk B."/>
            <person name="Jeske O."/>
            <person name="Meyerdierks A."/>
            <person name="Storesund J.E."/>
            <person name="Kallscheuer N."/>
            <person name="Luecker S."/>
            <person name="Lage O.M."/>
            <person name="Pohl T."/>
            <person name="Merkel B.J."/>
            <person name="Hornburger P."/>
            <person name="Mueller R.-W."/>
            <person name="Bruemmer F."/>
            <person name="Labrenz M."/>
            <person name="Spormann A.M."/>
            <person name="Op Den Camp H."/>
            <person name="Overmann J."/>
            <person name="Amann R."/>
            <person name="Jetten M.S.M."/>
            <person name="Mascher T."/>
            <person name="Medema M.H."/>
            <person name="Devos D.P."/>
            <person name="Kaster A.-K."/>
            <person name="Ovreas L."/>
            <person name="Rohde M."/>
            <person name="Galperin M.Y."/>
            <person name="Jogler C."/>
        </authorList>
    </citation>
    <scope>NUCLEOTIDE SEQUENCE [LARGE SCALE GENOMIC DNA]</scope>
    <source>
        <strain evidence="2 3">KOR42</strain>
    </source>
</reference>
<evidence type="ECO:0000313" key="2">
    <source>
        <dbReference type="EMBL" id="TWT46987.1"/>
    </source>
</evidence>
<proteinExistence type="predicted"/>
<keyword evidence="1" id="KW-0732">Signal</keyword>
<accession>A0A5C5W920</accession>
<dbReference type="EMBL" id="SIHI01000026">
    <property type="protein sequence ID" value="TWT46987.1"/>
    <property type="molecule type" value="Genomic_DNA"/>
</dbReference>
<keyword evidence="3" id="KW-1185">Reference proteome</keyword>
<feature type="signal peptide" evidence="1">
    <location>
        <begin position="1"/>
        <end position="23"/>
    </location>
</feature>
<dbReference type="InterPro" id="IPR024079">
    <property type="entry name" value="MetalloPept_cat_dom_sf"/>
</dbReference>
<evidence type="ECO:0000256" key="1">
    <source>
        <dbReference type="SAM" id="SignalP"/>
    </source>
</evidence>
<gene>
    <name evidence="2" type="ORF">KOR42_42550</name>
</gene>
<dbReference type="AlphaFoldDB" id="A0A5C5W920"/>
<evidence type="ECO:0000313" key="3">
    <source>
        <dbReference type="Proteomes" id="UP000317243"/>
    </source>
</evidence>
<dbReference type="Proteomes" id="UP000317243">
    <property type="component" value="Unassembled WGS sequence"/>
</dbReference>
<protein>
    <recommendedName>
        <fullName evidence="4">Secreted protein</fullName>
    </recommendedName>
</protein>
<dbReference type="Gene3D" id="3.40.390.10">
    <property type="entry name" value="Collagenase (Catalytic Domain)"/>
    <property type="match status" value="1"/>
</dbReference>